<comment type="catalytic activity">
    <reaction evidence="13">
        <text>3-methylbutanoyl-CoA + malonyl-[ACP] + H(+) = 5-methyl-3-oxohexanoyl-[ACP] + CO2 + CoA</text>
        <dbReference type="Rhea" id="RHEA:42272"/>
        <dbReference type="Rhea" id="RHEA-COMP:9623"/>
        <dbReference type="Rhea" id="RHEA-COMP:9941"/>
        <dbReference type="ChEBI" id="CHEBI:15378"/>
        <dbReference type="ChEBI" id="CHEBI:16526"/>
        <dbReference type="ChEBI" id="CHEBI:57287"/>
        <dbReference type="ChEBI" id="CHEBI:57345"/>
        <dbReference type="ChEBI" id="CHEBI:78449"/>
        <dbReference type="ChEBI" id="CHEBI:78822"/>
        <dbReference type="EC" id="2.3.1.300"/>
    </reaction>
    <physiologicalReaction direction="left-to-right" evidence="13">
        <dbReference type="Rhea" id="RHEA:42273"/>
    </physiologicalReaction>
</comment>
<keyword evidence="3 14" id="KW-0444">Lipid biosynthesis</keyword>
<dbReference type="SUPFAM" id="SSF53901">
    <property type="entry name" value="Thiolase-like"/>
    <property type="match status" value="1"/>
</dbReference>
<evidence type="ECO:0000313" key="18">
    <source>
        <dbReference type="Proteomes" id="UP000037267"/>
    </source>
</evidence>
<feature type="domain" description="Beta-ketoacyl-[acyl-carrier-protein] synthase III C-terminal" evidence="15">
    <location>
        <begin position="243"/>
        <end position="332"/>
    </location>
</feature>
<keyword evidence="7 14" id="KW-0275">Fatty acid biosynthesis</keyword>
<comment type="similarity">
    <text evidence="2 14">Belongs to the thiolase-like superfamily. FabH family.</text>
</comment>
<feature type="active site" evidence="14">
    <location>
        <position position="289"/>
    </location>
</feature>
<feature type="domain" description="Beta-ketoacyl-[acyl-carrier-protein] synthase III N-terminal" evidence="16">
    <location>
        <begin position="113"/>
        <end position="191"/>
    </location>
</feature>
<dbReference type="GO" id="GO:0005737">
    <property type="term" value="C:cytoplasm"/>
    <property type="evidence" value="ECO:0007669"/>
    <property type="project" value="UniProtKB-SubCell"/>
</dbReference>
<dbReference type="InterPro" id="IPR016039">
    <property type="entry name" value="Thiolase-like"/>
</dbReference>
<keyword evidence="5 14" id="KW-0276">Fatty acid metabolism</keyword>
<comment type="domain">
    <text evidence="14">The last Arg residue of the ACP-binding site is essential for the weak association between ACP/AcpP and FabH.</text>
</comment>
<dbReference type="STRING" id="1503.CLPU_5c00790"/>
<dbReference type="Gene3D" id="3.40.47.10">
    <property type="match status" value="1"/>
</dbReference>
<sequence>MIKIANNKGVGIIGIGSYLPEKVLTNLELEKMVDTSDEWITTRTGIKERRILEEGRAASYMAIEASKKALKDANVDASDIDLVLVATMTPDMLTPSTACIVQDELNCNKAAAFDLSAACSGFIYGLSVAYGFIKSGVYKNILLVATEAMSRIIDWTDRGTCVLFGDGAGAVVISEVPKGKGILQFEIGADGSGAKHLLVPAGGSKTPINEEILKERLNYLKMDGGEVFKFAVRKIDEVSKNIIEKSGLKLENIDCLIPHQANIRIIDSAIKKLKLSKEKVYANLEKYGNMSAASIPIALDEAIKENKIKDNDIILLIGFGGGLTWGASVLKWYKK</sequence>
<evidence type="ECO:0000256" key="12">
    <source>
        <dbReference type="ARBA" id="ARBA00052467"/>
    </source>
</evidence>
<evidence type="ECO:0000256" key="1">
    <source>
        <dbReference type="ARBA" id="ARBA00005194"/>
    </source>
</evidence>
<protein>
    <recommendedName>
        <fullName evidence="14">Beta-ketoacyl-[acyl-carrier-protein] synthase III</fullName>
        <shortName evidence="14">Beta-ketoacyl-ACP synthase III</shortName>
        <shortName evidence="14">KAS III</shortName>
        <ecNumber evidence="14">2.3.1.180</ecNumber>
    </recommendedName>
    <alternativeName>
        <fullName evidence="14">3-oxoacyl-[acyl-carrier-protein] synthase 3</fullName>
    </alternativeName>
    <alternativeName>
        <fullName evidence="14">3-oxoacyl-[acyl-carrier-protein] synthase III</fullName>
    </alternativeName>
</protein>
<comment type="pathway">
    <text evidence="1 14">Lipid metabolism; fatty acid biosynthesis.</text>
</comment>
<dbReference type="NCBIfam" id="NF006829">
    <property type="entry name" value="PRK09352.1"/>
    <property type="match status" value="1"/>
</dbReference>
<name>A0A0L0WBG2_GOTPU</name>
<dbReference type="Proteomes" id="UP000037267">
    <property type="component" value="Unassembled WGS sequence"/>
</dbReference>
<keyword evidence="6 14" id="KW-0443">Lipid metabolism</keyword>
<comment type="catalytic activity">
    <reaction evidence="10">
        <text>malonyl-[ACP] + acetyl-CoA + H(+) = 3-oxobutanoyl-[ACP] + CO2 + CoA</text>
        <dbReference type="Rhea" id="RHEA:12080"/>
        <dbReference type="Rhea" id="RHEA-COMP:9623"/>
        <dbReference type="Rhea" id="RHEA-COMP:9625"/>
        <dbReference type="ChEBI" id="CHEBI:15378"/>
        <dbReference type="ChEBI" id="CHEBI:16526"/>
        <dbReference type="ChEBI" id="CHEBI:57287"/>
        <dbReference type="ChEBI" id="CHEBI:57288"/>
        <dbReference type="ChEBI" id="CHEBI:78449"/>
        <dbReference type="ChEBI" id="CHEBI:78450"/>
        <dbReference type="EC" id="2.3.1.180"/>
    </reaction>
    <physiologicalReaction direction="left-to-right" evidence="10">
        <dbReference type="Rhea" id="RHEA:12081"/>
    </physiologicalReaction>
</comment>
<dbReference type="UniPathway" id="UPA00094"/>
<proteinExistence type="inferred from homology"/>
<feature type="active site" evidence="14">
    <location>
        <position position="119"/>
    </location>
</feature>
<comment type="subunit">
    <text evidence="14">Homodimer.</text>
</comment>
<evidence type="ECO:0000256" key="9">
    <source>
        <dbReference type="ARBA" id="ARBA00023315"/>
    </source>
</evidence>
<dbReference type="AlphaFoldDB" id="A0A0L0WBG2"/>
<gene>
    <name evidence="14 17" type="primary">fabH</name>
    <name evidence="17" type="ORF">CLPU_5c00790</name>
</gene>
<dbReference type="Pfam" id="PF08541">
    <property type="entry name" value="ACP_syn_III_C"/>
    <property type="match status" value="1"/>
</dbReference>
<evidence type="ECO:0000256" key="14">
    <source>
        <dbReference type="HAMAP-Rule" id="MF_01815"/>
    </source>
</evidence>
<dbReference type="GO" id="GO:0004315">
    <property type="term" value="F:3-oxoacyl-[acyl-carrier-protein] synthase activity"/>
    <property type="evidence" value="ECO:0007669"/>
    <property type="project" value="InterPro"/>
</dbReference>
<comment type="subcellular location">
    <subcellularLocation>
        <location evidence="14">Cytoplasm</location>
    </subcellularLocation>
</comment>
<evidence type="ECO:0000256" key="6">
    <source>
        <dbReference type="ARBA" id="ARBA00023098"/>
    </source>
</evidence>
<evidence type="ECO:0000256" key="10">
    <source>
        <dbReference type="ARBA" id="ARBA00051096"/>
    </source>
</evidence>
<dbReference type="PANTHER" id="PTHR43091:SF1">
    <property type="entry name" value="BETA-KETOACYL-[ACYL-CARRIER-PROTEIN] SYNTHASE III, CHLOROPLASTIC"/>
    <property type="match status" value="1"/>
</dbReference>
<dbReference type="InterPro" id="IPR013751">
    <property type="entry name" value="ACP_syn_III_N"/>
</dbReference>
<comment type="catalytic activity">
    <reaction evidence="11">
        <text>(2S)-2-methylbutanoyl-CoA + malonyl-[ACP] + H(+) = (4S)-4-methyl-3-oxohexanoyl-[ACP] + CO2 + CoA</text>
        <dbReference type="Rhea" id="RHEA:42276"/>
        <dbReference type="Rhea" id="RHEA-COMP:9623"/>
        <dbReference type="Rhea" id="RHEA-COMP:17148"/>
        <dbReference type="ChEBI" id="CHEBI:15378"/>
        <dbReference type="ChEBI" id="CHEBI:16526"/>
        <dbReference type="ChEBI" id="CHEBI:57287"/>
        <dbReference type="ChEBI" id="CHEBI:78449"/>
        <dbReference type="ChEBI" id="CHEBI:88166"/>
        <dbReference type="ChEBI" id="CHEBI:167462"/>
        <dbReference type="EC" id="2.3.1.300"/>
    </reaction>
    <physiologicalReaction direction="left-to-right" evidence="11">
        <dbReference type="Rhea" id="RHEA:42277"/>
    </physiologicalReaction>
</comment>
<comment type="function">
    <text evidence="14">Catalyzes the condensation reaction of fatty acid synthesis by the addition to an acyl acceptor of two carbons from malonyl-ACP. Catalyzes the first condensation reaction which initiates fatty acid synthesis and may therefore play a role in governing the total rate of fatty acid production. Possesses both acetoacetyl-ACP synthase and acetyl transacylase activities. Its substrate specificity determines the biosynthesis of branched-chain and/or straight-chain of fatty acids.</text>
</comment>
<dbReference type="HAMAP" id="MF_01815">
    <property type="entry name" value="FabH"/>
    <property type="match status" value="1"/>
</dbReference>
<dbReference type="EMBL" id="LGSS01000005">
    <property type="protein sequence ID" value="KNF08772.1"/>
    <property type="molecule type" value="Genomic_DNA"/>
</dbReference>
<dbReference type="InterPro" id="IPR013747">
    <property type="entry name" value="ACP_syn_III_C"/>
</dbReference>
<dbReference type="PANTHER" id="PTHR43091">
    <property type="entry name" value="3-OXOACYL-[ACYL-CARRIER-PROTEIN] SYNTHASE"/>
    <property type="match status" value="1"/>
</dbReference>
<dbReference type="PATRIC" id="fig|1503.3.peg.2603"/>
<evidence type="ECO:0000256" key="2">
    <source>
        <dbReference type="ARBA" id="ARBA00008642"/>
    </source>
</evidence>
<evidence type="ECO:0000256" key="5">
    <source>
        <dbReference type="ARBA" id="ARBA00022832"/>
    </source>
</evidence>
<evidence type="ECO:0000259" key="16">
    <source>
        <dbReference type="Pfam" id="PF08545"/>
    </source>
</evidence>
<dbReference type="OrthoDB" id="9815506at2"/>
<comment type="caution">
    <text evidence="17">The sequence shown here is derived from an EMBL/GenBank/DDBJ whole genome shotgun (WGS) entry which is preliminary data.</text>
</comment>
<keyword evidence="8 14" id="KW-0511">Multifunctional enzyme</keyword>
<keyword evidence="4 14" id="KW-0808">Transferase</keyword>
<reference evidence="18" key="1">
    <citation type="submission" date="2015-07" db="EMBL/GenBank/DDBJ databases">
        <title>Draft genome sequence of the purine-degrading Gottschalkia purinilyticum DSM 1384 (formerly Clostridium purinilyticum).</title>
        <authorList>
            <person name="Poehlein A."/>
            <person name="Schiel-Bengelsdorf B."/>
            <person name="Bengelsdorf F.R."/>
            <person name="Daniel R."/>
            <person name="Duerre P."/>
        </authorList>
    </citation>
    <scope>NUCLEOTIDE SEQUENCE [LARGE SCALE GENOMIC DNA]</scope>
    <source>
        <strain evidence="18">DSM 1384</strain>
    </source>
</reference>
<keyword evidence="18" id="KW-1185">Reference proteome</keyword>
<keyword evidence="9 14" id="KW-0012">Acyltransferase</keyword>
<evidence type="ECO:0000256" key="7">
    <source>
        <dbReference type="ARBA" id="ARBA00023160"/>
    </source>
</evidence>
<evidence type="ECO:0000256" key="8">
    <source>
        <dbReference type="ARBA" id="ARBA00023268"/>
    </source>
</evidence>
<evidence type="ECO:0000259" key="15">
    <source>
        <dbReference type="Pfam" id="PF08541"/>
    </source>
</evidence>
<feature type="region of interest" description="ACP-binding" evidence="14">
    <location>
        <begin position="260"/>
        <end position="264"/>
    </location>
</feature>
<evidence type="ECO:0000256" key="4">
    <source>
        <dbReference type="ARBA" id="ARBA00022679"/>
    </source>
</evidence>
<comment type="catalytic activity">
    <reaction evidence="12">
        <text>2-methylpropanoyl-CoA + malonyl-[ACP] + H(+) = 4-methyl-3-oxopentanoyl-[ACP] + CO2 + CoA</text>
        <dbReference type="Rhea" id="RHEA:42268"/>
        <dbReference type="Rhea" id="RHEA-COMP:9623"/>
        <dbReference type="Rhea" id="RHEA-COMP:9940"/>
        <dbReference type="ChEBI" id="CHEBI:15378"/>
        <dbReference type="ChEBI" id="CHEBI:16526"/>
        <dbReference type="ChEBI" id="CHEBI:57287"/>
        <dbReference type="ChEBI" id="CHEBI:57338"/>
        <dbReference type="ChEBI" id="CHEBI:78449"/>
        <dbReference type="ChEBI" id="CHEBI:78820"/>
        <dbReference type="EC" id="2.3.1.300"/>
    </reaction>
    <physiologicalReaction direction="left-to-right" evidence="12">
        <dbReference type="Rhea" id="RHEA:42269"/>
    </physiologicalReaction>
</comment>
<dbReference type="NCBIfam" id="TIGR00747">
    <property type="entry name" value="fabH"/>
    <property type="match status" value="1"/>
</dbReference>
<evidence type="ECO:0000256" key="11">
    <source>
        <dbReference type="ARBA" id="ARBA00052407"/>
    </source>
</evidence>
<dbReference type="RefSeq" id="WP_050354873.1">
    <property type="nucleotide sequence ID" value="NZ_LGSS01000005.1"/>
</dbReference>
<dbReference type="InterPro" id="IPR004655">
    <property type="entry name" value="FabH"/>
</dbReference>
<organism evidence="17 18">
    <name type="scientific">Gottschalkia purinilytica</name>
    <name type="common">Clostridium purinilyticum</name>
    <dbReference type="NCBI Taxonomy" id="1503"/>
    <lineage>
        <taxon>Bacteria</taxon>
        <taxon>Bacillati</taxon>
        <taxon>Bacillota</taxon>
        <taxon>Tissierellia</taxon>
        <taxon>Tissierellales</taxon>
        <taxon>Gottschalkiaceae</taxon>
        <taxon>Gottschalkia</taxon>
    </lineage>
</organism>
<evidence type="ECO:0000256" key="3">
    <source>
        <dbReference type="ARBA" id="ARBA00022516"/>
    </source>
</evidence>
<keyword evidence="14" id="KW-0963">Cytoplasm</keyword>
<dbReference type="FunFam" id="3.40.47.10:FF:000004">
    <property type="entry name" value="3-oxoacyl-[acyl-carrier-protein] synthase 3"/>
    <property type="match status" value="1"/>
</dbReference>
<dbReference type="CDD" id="cd00830">
    <property type="entry name" value="KAS_III"/>
    <property type="match status" value="1"/>
</dbReference>
<evidence type="ECO:0000313" key="17">
    <source>
        <dbReference type="EMBL" id="KNF08772.1"/>
    </source>
</evidence>
<dbReference type="GO" id="GO:0006633">
    <property type="term" value="P:fatty acid biosynthetic process"/>
    <property type="evidence" value="ECO:0007669"/>
    <property type="project" value="UniProtKB-UniRule"/>
</dbReference>
<dbReference type="Pfam" id="PF08545">
    <property type="entry name" value="ACP_syn_III"/>
    <property type="match status" value="1"/>
</dbReference>
<dbReference type="GO" id="GO:0033818">
    <property type="term" value="F:beta-ketoacyl-acyl-carrier-protein synthase III activity"/>
    <property type="evidence" value="ECO:0007669"/>
    <property type="project" value="UniProtKB-UniRule"/>
</dbReference>
<dbReference type="EC" id="2.3.1.180" evidence="14"/>
<accession>A0A0L0WBG2</accession>
<evidence type="ECO:0000256" key="13">
    <source>
        <dbReference type="ARBA" id="ARBA00052985"/>
    </source>
</evidence>
<feature type="active site" evidence="14">
    <location>
        <position position="259"/>
    </location>
</feature>